<comment type="similarity">
    <text evidence="7">Belongs to the binding-protein-dependent transport system permease family.</text>
</comment>
<dbReference type="RefSeq" id="WP_377602044.1">
    <property type="nucleotide sequence ID" value="NZ_JBHUME010000007.1"/>
</dbReference>
<feature type="transmembrane region" description="Helical" evidence="7">
    <location>
        <begin position="103"/>
        <end position="124"/>
    </location>
</feature>
<feature type="domain" description="ABC transmembrane type-1" evidence="8">
    <location>
        <begin position="66"/>
        <end position="255"/>
    </location>
</feature>
<evidence type="ECO:0000256" key="3">
    <source>
        <dbReference type="ARBA" id="ARBA00022475"/>
    </source>
</evidence>
<keyword evidence="10" id="KW-1185">Reference proteome</keyword>
<evidence type="ECO:0000256" key="6">
    <source>
        <dbReference type="ARBA" id="ARBA00023136"/>
    </source>
</evidence>
<evidence type="ECO:0000313" key="9">
    <source>
        <dbReference type="EMBL" id="MFD2612458.1"/>
    </source>
</evidence>
<dbReference type="Pfam" id="PF00528">
    <property type="entry name" value="BPD_transp_1"/>
    <property type="match status" value="1"/>
</dbReference>
<comment type="subcellular location">
    <subcellularLocation>
        <location evidence="1 7">Cell membrane</location>
        <topology evidence="1 7">Multi-pass membrane protein</topology>
    </subcellularLocation>
</comment>
<evidence type="ECO:0000256" key="5">
    <source>
        <dbReference type="ARBA" id="ARBA00022989"/>
    </source>
</evidence>
<proteinExistence type="inferred from homology"/>
<dbReference type="InterPro" id="IPR035906">
    <property type="entry name" value="MetI-like_sf"/>
</dbReference>
<dbReference type="SUPFAM" id="SSF161098">
    <property type="entry name" value="MetI-like"/>
    <property type="match status" value="1"/>
</dbReference>
<evidence type="ECO:0000256" key="7">
    <source>
        <dbReference type="RuleBase" id="RU363032"/>
    </source>
</evidence>
<evidence type="ECO:0000256" key="4">
    <source>
        <dbReference type="ARBA" id="ARBA00022692"/>
    </source>
</evidence>
<name>A0ABW5PB76_9BACL</name>
<evidence type="ECO:0000256" key="2">
    <source>
        <dbReference type="ARBA" id="ARBA00022448"/>
    </source>
</evidence>
<keyword evidence="5 7" id="KW-1133">Transmembrane helix</keyword>
<evidence type="ECO:0000259" key="8">
    <source>
        <dbReference type="PROSITE" id="PS50928"/>
    </source>
</evidence>
<protein>
    <submittedName>
        <fullName evidence="9">Carbohydrate ABC transporter permease</fullName>
    </submittedName>
</protein>
<feature type="transmembrane region" description="Helical" evidence="7">
    <location>
        <begin position="234"/>
        <end position="254"/>
    </location>
</feature>
<evidence type="ECO:0000313" key="10">
    <source>
        <dbReference type="Proteomes" id="UP001597541"/>
    </source>
</evidence>
<dbReference type="InterPro" id="IPR000515">
    <property type="entry name" value="MetI-like"/>
</dbReference>
<feature type="transmembrane region" description="Helical" evidence="7">
    <location>
        <begin position="136"/>
        <end position="155"/>
    </location>
</feature>
<dbReference type="PANTHER" id="PTHR43744:SF8">
    <property type="entry name" value="SN-GLYCEROL-3-PHOSPHATE TRANSPORT SYSTEM PERMEASE PROTEIN UGPE"/>
    <property type="match status" value="1"/>
</dbReference>
<reference evidence="10" key="1">
    <citation type="journal article" date="2019" name="Int. J. Syst. Evol. Microbiol.">
        <title>The Global Catalogue of Microorganisms (GCM) 10K type strain sequencing project: providing services to taxonomists for standard genome sequencing and annotation.</title>
        <authorList>
            <consortium name="The Broad Institute Genomics Platform"/>
            <consortium name="The Broad Institute Genome Sequencing Center for Infectious Disease"/>
            <person name="Wu L."/>
            <person name="Ma J."/>
        </authorList>
    </citation>
    <scope>NUCLEOTIDE SEQUENCE [LARGE SCALE GENOMIC DNA]</scope>
    <source>
        <strain evidence="10">KCTC 3950</strain>
    </source>
</reference>
<evidence type="ECO:0000256" key="1">
    <source>
        <dbReference type="ARBA" id="ARBA00004651"/>
    </source>
</evidence>
<keyword evidence="6 7" id="KW-0472">Membrane</keyword>
<dbReference type="Proteomes" id="UP001597541">
    <property type="component" value="Unassembled WGS sequence"/>
</dbReference>
<feature type="transmembrane region" description="Helical" evidence="7">
    <location>
        <begin position="176"/>
        <end position="198"/>
    </location>
</feature>
<dbReference type="CDD" id="cd06261">
    <property type="entry name" value="TM_PBP2"/>
    <property type="match status" value="1"/>
</dbReference>
<comment type="caution">
    <text evidence="9">The sequence shown here is derived from an EMBL/GenBank/DDBJ whole genome shotgun (WGS) entry which is preliminary data.</text>
</comment>
<gene>
    <name evidence="9" type="ORF">ACFSUF_08495</name>
</gene>
<dbReference type="EMBL" id="JBHUME010000007">
    <property type="protein sequence ID" value="MFD2612458.1"/>
    <property type="molecule type" value="Genomic_DNA"/>
</dbReference>
<dbReference type="Gene3D" id="1.10.3720.10">
    <property type="entry name" value="MetI-like"/>
    <property type="match status" value="1"/>
</dbReference>
<accession>A0ABW5PB76</accession>
<keyword evidence="2 7" id="KW-0813">Transport</keyword>
<sequence length="270" mass="30175">MRLRFNWRHIPLLAVAVFALFPLLLLFMNSFKAKSDIIKNPLGIPKHWTLENYFNAWEQGNYSVAYVNTIVITGFTVLLVCALSALAAYGLTHLRTRGSAAFIAYLFISMSMPIGFIPIFFMMVRLNLINTWWGVIIPYVGGGFAFNVFLMRAFMLGIQKELLESARVDGCGSFRAFIGIVVPLCKPVFTVAAIFSALGTWNEIFLSNAILQVEEVRTVSVSYLNFTSKYGTNWGLMAAGGVITVIPMVILFLIMTRKFVTGMQEGSVKF</sequence>
<keyword evidence="4 7" id="KW-0812">Transmembrane</keyword>
<feature type="transmembrane region" description="Helical" evidence="7">
    <location>
        <begin position="65"/>
        <end position="91"/>
    </location>
</feature>
<dbReference type="PANTHER" id="PTHR43744">
    <property type="entry name" value="ABC TRANSPORTER PERMEASE PROTEIN MG189-RELATED-RELATED"/>
    <property type="match status" value="1"/>
</dbReference>
<keyword evidence="3" id="KW-1003">Cell membrane</keyword>
<organism evidence="9 10">
    <name type="scientific">Paenibacillus gansuensis</name>
    <dbReference type="NCBI Taxonomy" id="306542"/>
    <lineage>
        <taxon>Bacteria</taxon>
        <taxon>Bacillati</taxon>
        <taxon>Bacillota</taxon>
        <taxon>Bacilli</taxon>
        <taxon>Bacillales</taxon>
        <taxon>Paenibacillaceae</taxon>
        <taxon>Paenibacillus</taxon>
    </lineage>
</organism>
<dbReference type="PROSITE" id="PS50928">
    <property type="entry name" value="ABC_TM1"/>
    <property type="match status" value="1"/>
</dbReference>